<keyword evidence="2 6" id="KW-0645">Protease</keyword>
<evidence type="ECO:0000256" key="3">
    <source>
        <dbReference type="ARBA" id="ARBA00022801"/>
    </source>
</evidence>
<keyword evidence="3" id="KW-0378">Hydrolase</keyword>
<keyword evidence="1" id="KW-1188">Viral release from host cell</keyword>
<evidence type="ECO:0000313" key="7">
    <source>
        <dbReference type="Proteomes" id="UP000318138"/>
    </source>
</evidence>
<dbReference type="RefSeq" id="WP_176009895.1">
    <property type="nucleotide sequence ID" value="NZ_CP041372.2"/>
</dbReference>
<dbReference type="InterPro" id="IPR054613">
    <property type="entry name" value="Peptidase_S78_dom"/>
</dbReference>
<feature type="compositionally biased region" description="Basic and acidic residues" evidence="4">
    <location>
        <begin position="46"/>
        <end position="60"/>
    </location>
</feature>
<evidence type="ECO:0000313" key="6">
    <source>
        <dbReference type="EMBL" id="QKS71912.1"/>
    </source>
</evidence>
<evidence type="ECO:0000259" key="5">
    <source>
        <dbReference type="Pfam" id="PF04586"/>
    </source>
</evidence>
<evidence type="ECO:0000256" key="1">
    <source>
        <dbReference type="ARBA" id="ARBA00022612"/>
    </source>
</evidence>
<dbReference type="Proteomes" id="UP000318138">
    <property type="component" value="Chromosome"/>
</dbReference>
<feature type="compositionally biased region" description="Basic and acidic residues" evidence="4">
    <location>
        <begin position="76"/>
        <end position="87"/>
    </location>
</feature>
<proteinExistence type="predicted"/>
<dbReference type="Pfam" id="PF04586">
    <property type="entry name" value="Peptidase_S78"/>
    <property type="match status" value="1"/>
</dbReference>
<evidence type="ECO:0000256" key="4">
    <source>
        <dbReference type="SAM" id="MobiDB-lite"/>
    </source>
</evidence>
<name>A0A859FGX3_9BACI</name>
<reference evidence="7" key="1">
    <citation type="submission" date="2019-07" db="EMBL/GenBank/DDBJ databases">
        <title>Bacillus alkalisoli sp. nov. isolated from saline soil.</title>
        <authorList>
            <person name="Sun J.-Q."/>
            <person name="Xu L."/>
        </authorList>
    </citation>
    <scope>NUCLEOTIDE SEQUENCE [LARGE SCALE GENOMIC DNA]</scope>
    <source>
        <strain evidence="7">M4U3P1</strain>
    </source>
</reference>
<dbReference type="GO" id="GO:0008233">
    <property type="term" value="F:peptidase activity"/>
    <property type="evidence" value="ECO:0007669"/>
    <property type="project" value="UniProtKB-KW"/>
</dbReference>
<keyword evidence="7" id="KW-1185">Reference proteome</keyword>
<accession>A0A859FGX3</accession>
<dbReference type="InterPro" id="IPR006433">
    <property type="entry name" value="Prohead_protease"/>
</dbReference>
<feature type="compositionally biased region" description="Acidic residues" evidence="4">
    <location>
        <begin position="61"/>
        <end position="75"/>
    </location>
</feature>
<dbReference type="KEGG" id="psua:FLK61_35175"/>
<sequence>MPFPRPKDDEKKDQFVDRCVADDSVSGEFEDDQQRLSICRTIYDSEGQRKDNEQEKKSDDSNPDEEKSDEEESDEKEGNNEEDRSYDEIRMHEFGTNMIEHRQEDGQDILSGYVVQFDRMSLPIGGMFREKVERGAFTKTLQRTKTIAVWNHNIDLVLGNTRNRTLKLYEDDIGLRFEIKPPNTQAGRDAIELIKKKYVTGVSMGMNVVRDNWEEGGELPIRTLYEVDLIEISPTPLPAYPDSGVQTNKRNHYDGSQVAVRALFKLSKGLSLKDDEKRALLHAKESASSGEVDYSEYEMKLLEME</sequence>
<protein>
    <submittedName>
        <fullName evidence="6">HK97 family phage prohead protease</fullName>
    </submittedName>
</protein>
<organism evidence="6 7">
    <name type="scientific">Paenalkalicoccus suaedae</name>
    <dbReference type="NCBI Taxonomy" id="2592382"/>
    <lineage>
        <taxon>Bacteria</taxon>
        <taxon>Bacillati</taxon>
        <taxon>Bacillota</taxon>
        <taxon>Bacilli</taxon>
        <taxon>Bacillales</taxon>
        <taxon>Bacillaceae</taxon>
        <taxon>Paenalkalicoccus</taxon>
    </lineage>
</organism>
<gene>
    <name evidence="6" type="ORF">FLK61_35175</name>
</gene>
<dbReference type="NCBIfam" id="TIGR01543">
    <property type="entry name" value="proheadase_HK97"/>
    <property type="match status" value="1"/>
</dbReference>
<feature type="region of interest" description="Disordered" evidence="4">
    <location>
        <begin position="43"/>
        <end position="87"/>
    </location>
</feature>
<evidence type="ECO:0000256" key="2">
    <source>
        <dbReference type="ARBA" id="ARBA00022670"/>
    </source>
</evidence>
<dbReference type="AlphaFoldDB" id="A0A859FGX3"/>
<dbReference type="EMBL" id="CP041372">
    <property type="protein sequence ID" value="QKS71912.1"/>
    <property type="molecule type" value="Genomic_DNA"/>
</dbReference>
<dbReference type="GO" id="GO:0006508">
    <property type="term" value="P:proteolysis"/>
    <property type="evidence" value="ECO:0007669"/>
    <property type="project" value="UniProtKB-KW"/>
</dbReference>
<feature type="domain" description="Prohead serine protease" evidence="5">
    <location>
        <begin position="101"/>
        <end position="252"/>
    </location>
</feature>